<reference evidence="2" key="1">
    <citation type="submission" date="2017-07" db="EMBL/GenBank/DDBJ databases">
        <title>Taro Niue Genome Assembly and Annotation.</title>
        <authorList>
            <person name="Atibalentja N."/>
            <person name="Keating K."/>
            <person name="Fields C.J."/>
        </authorList>
    </citation>
    <scope>NUCLEOTIDE SEQUENCE</scope>
    <source>
        <strain evidence="2">Niue_2</strain>
        <tissue evidence="2">Leaf</tissue>
    </source>
</reference>
<dbReference type="InterPro" id="IPR002156">
    <property type="entry name" value="RNaseH_domain"/>
</dbReference>
<accession>A0A843U3G7</accession>
<dbReference type="AlphaFoldDB" id="A0A843U3G7"/>
<dbReference type="Pfam" id="PF13456">
    <property type="entry name" value="RVT_3"/>
    <property type="match status" value="1"/>
</dbReference>
<dbReference type="EMBL" id="NMUH01000228">
    <property type="protein sequence ID" value="MQL74939.1"/>
    <property type="molecule type" value="Genomic_DNA"/>
</dbReference>
<dbReference type="PANTHER" id="PTHR47723">
    <property type="entry name" value="OS05G0353850 PROTEIN"/>
    <property type="match status" value="1"/>
</dbReference>
<feature type="domain" description="RNase H type-1" evidence="1">
    <location>
        <begin position="64"/>
        <end position="135"/>
    </location>
</feature>
<protein>
    <recommendedName>
        <fullName evidence="1">RNase H type-1 domain-containing protein</fullName>
    </recommendedName>
</protein>
<name>A0A843U3G7_COLES</name>
<dbReference type="Gene3D" id="3.30.420.10">
    <property type="entry name" value="Ribonuclease H-like superfamily/Ribonuclease H"/>
    <property type="match status" value="1"/>
</dbReference>
<dbReference type="PANTHER" id="PTHR47723:SF19">
    <property type="entry name" value="POLYNUCLEOTIDYL TRANSFERASE, RIBONUCLEASE H-LIKE SUPERFAMILY PROTEIN"/>
    <property type="match status" value="1"/>
</dbReference>
<dbReference type="InterPro" id="IPR036397">
    <property type="entry name" value="RNaseH_sf"/>
</dbReference>
<evidence type="ECO:0000313" key="3">
    <source>
        <dbReference type="Proteomes" id="UP000652761"/>
    </source>
</evidence>
<comment type="caution">
    <text evidence="2">The sequence shown here is derived from an EMBL/GenBank/DDBJ whole genome shotgun (WGS) entry which is preliminary data.</text>
</comment>
<dbReference type="InterPro" id="IPR012337">
    <property type="entry name" value="RNaseH-like_sf"/>
</dbReference>
<keyword evidence="3" id="KW-1185">Reference proteome</keyword>
<dbReference type="SUPFAM" id="SSF53098">
    <property type="entry name" value="Ribonuclease H-like"/>
    <property type="match status" value="1"/>
</dbReference>
<dbReference type="Proteomes" id="UP000652761">
    <property type="component" value="Unassembled WGS sequence"/>
</dbReference>
<dbReference type="InterPro" id="IPR053151">
    <property type="entry name" value="RNase_H-like"/>
</dbReference>
<evidence type="ECO:0000259" key="1">
    <source>
        <dbReference type="Pfam" id="PF13456"/>
    </source>
</evidence>
<dbReference type="OrthoDB" id="8006889at2759"/>
<proteinExistence type="predicted"/>
<sequence length="296" mass="32881">MAVITFGHRKLKLHRGALTLWSAKGGGVKNPSSPHRRITRSHLLQAEVPKLIRWIPPQYGFSMNVDGACKGNPGPCGGGGCIRDTNGEIHLGFTFYYGQGNTMLAEVRVPYDGLRLADYHGLPISIVHSDSLALALLVHLFYKSLEGESLSWFISLPATDLVNFDILSERFVAHFKLENSVTTLPDLAAEKMRPDESFVQFANRTRSVLFSTQFLIVCLSFKNRGNPFIPAGSIYLLFKQSTFKGNFGYFVICVGFGVKGHTITISAPHTPFSREIHTGHENFILVSVKLNFFLYA</sequence>
<organism evidence="2 3">
    <name type="scientific">Colocasia esculenta</name>
    <name type="common">Wild taro</name>
    <name type="synonym">Arum esculentum</name>
    <dbReference type="NCBI Taxonomy" id="4460"/>
    <lineage>
        <taxon>Eukaryota</taxon>
        <taxon>Viridiplantae</taxon>
        <taxon>Streptophyta</taxon>
        <taxon>Embryophyta</taxon>
        <taxon>Tracheophyta</taxon>
        <taxon>Spermatophyta</taxon>
        <taxon>Magnoliopsida</taxon>
        <taxon>Liliopsida</taxon>
        <taxon>Araceae</taxon>
        <taxon>Aroideae</taxon>
        <taxon>Colocasieae</taxon>
        <taxon>Colocasia</taxon>
    </lineage>
</organism>
<dbReference type="GO" id="GO:0003676">
    <property type="term" value="F:nucleic acid binding"/>
    <property type="evidence" value="ECO:0007669"/>
    <property type="project" value="InterPro"/>
</dbReference>
<gene>
    <name evidence="2" type="ORF">Taro_007307</name>
</gene>
<dbReference type="GO" id="GO:0004523">
    <property type="term" value="F:RNA-DNA hybrid ribonuclease activity"/>
    <property type="evidence" value="ECO:0007669"/>
    <property type="project" value="InterPro"/>
</dbReference>
<evidence type="ECO:0000313" key="2">
    <source>
        <dbReference type="EMBL" id="MQL74939.1"/>
    </source>
</evidence>